<dbReference type="EMBL" id="JASAOG010000059">
    <property type="protein sequence ID" value="KAK0056778.1"/>
    <property type="molecule type" value="Genomic_DNA"/>
</dbReference>
<evidence type="ECO:0000313" key="7">
    <source>
        <dbReference type="EMBL" id="KAK0056778.1"/>
    </source>
</evidence>
<comment type="caution">
    <text evidence="7">The sequence shown here is derived from an EMBL/GenBank/DDBJ whole genome shotgun (WGS) entry which is preliminary data.</text>
</comment>
<evidence type="ECO:0000256" key="4">
    <source>
        <dbReference type="ARBA" id="ARBA00023136"/>
    </source>
</evidence>
<evidence type="ECO:0000256" key="1">
    <source>
        <dbReference type="ARBA" id="ARBA00004413"/>
    </source>
</evidence>
<feature type="compositionally biased region" description="Low complexity" evidence="5">
    <location>
        <begin position="442"/>
        <end position="487"/>
    </location>
</feature>
<dbReference type="SUPFAM" id="SSF48371">
    <property type="entry name" value="ARM repeat"/>
    <property type="match status" value="1"/>
</dbReference>
<dbReference type="GO" id="GO:0010314">
    <property type="term" value="F:phosphatidylinositol-5-phosphate binding"/>
    <property type="evidence" value="ECO:0007669"/>
    <property type="project" value="TreeGrafter"/>
</dbReference>
<dbReference type="SMART" id="SM00233">
    <property type="entry name" value="PH"/>
    <property type="match status" value="1"/>
</dbReference>
<dbReference type="PANTHER" id="PTHR21630">
    <property type="entry name" value="VEPH-A/MELTED"/>
    <property type="match status" value="1"/>
</dbReference>
<accession>A0AAD8FAK8</accession>
<dbReference type="SUPFAM" id="SSF50729">
    <property type="entry name" value="PH domain-like"/>
    <property type="match status" value="1"/>
</dbReference>
<keyword evidence="3" id="KW-1003">Cell membrane</keyword>
<dbReference type="PROSITE" id="PS50003">
    <property type="entry name" value="PH_DOMAIN"/>
    <property type="match status" value="1"/>
</dbReference>
<evidence type="ECO:0000256" key="3">
    <source>
        <dbReference type="ARBA" id="ARBA00022475"/>
    </source>
</evidence>
<dbReference type="InterPro" id="IPR039888">
    <property type="entry name" value="Melted-like"/>
</dbReference>
<reference evidence="7" key="1">
    <citation type="journal article" date="2023" name="PLoS Negl. Trop. Dis.">
        <title>A genome sequence for Biomphalaria pfeifferi, the major vector snail for the human-infecting parasite Schistosoma mansoni.</title>
        <authorList>
            <person name="Bu L."/>
            <person name="Lu L."/>
            <person name="Laidemitt M.R."/>
            <person name="Zhang S.M."/>
            <person name="Mutuku M."/>
            <person name="Mkoji G."/>
            <person name="Steinauer M."/>
            <person name="Loker E.S."/>
        </authorList>
    </citation>
    <scope>NUCLEOTIDE SEQUENCE</scope>
    <source>
        <strain evidence="7">KasaAsao</strain>
    </source>
</reference>
<evidence type="ECO:0000256" key="2">
    <source>
        <dbReference type="ARBA" id="ARBA00010187"/>
    </source>
</evidence>
<dbReference type="AlphaFoldDB" id="A0AAD8FAK8"/>
<proteinExistence type="inferred from homology"/>
<feature type="compositionally biased region" description="Polar residues" evidence="5">
    <location>
        <begin position="418"/>
        <end position="441"/>
    </location>
</feature>
<dbReference type="GO" id="GO:0009966">
    <property type="term" value="P:regulation of signal transduction"/>
    <property type="evidence" value="ECO:0007669"/>
    <property type="project" value="TreeGrafter"/>
</dbReference>
<dbReference type="PANTHER" id="PTHR21630:SF10">
    <property type="entry name" value="VENTRICULAR ZONE-EXPRESSED PH DOMAIN-CONTAINING PROTEIN HOMOLOG 1"/>
    <property type="match status" value="1"/>
</dbReference>
<evidence type="ECO:0000256" key="5">
    <source>
        <dbReference type="SAM" id="MobiDB-lite"/>
    </source>
</evidence>
<organism evidence="7 8">
    <name type="scientific">Biomphalaria pfeifferi</name>
    <name type="common">Bloodfluke planorb</name>
    <name type="synonym">Freshwater snail</name>
    <dbReference type="NCBI Taxonomy" id="112525"/>
    <lineage>
        <taxon>Eukaryota</taxon>
        <taxon>Metazoa</taxon>
        <taxon>Spiralia</taxon>
        <taxon>Lophotrochozoa</taxon>
        <taxon>Mollusca</taxon>
        <taxon>Gastropoda</taxon>
        <taxon>Heterobranchia</taxon>
        <taxon>Euthyneura</taxon>
        <taxon>Panpulmonata</taxon>
        <taxon>Hygrophila</taxon>
        <taxon>Lymnaeoidea</taxon>
        <taxon>Planorbidae</taxon>
        <taxon>Biomphalaria</taxon>
    </lineage>
</organism>
<evidence type="ECO:0000259" key="6">
    <source>
        <dbReference type="PROSITE" id="PS50003"/>
    </source>
</evidence>
<reference evidence="7" key="2">
    <citation type="submission" date="2023-04" db="EMBL/GenBank/DDBJ databases">
        <authorList>
            <person name="Bu L."/>
            <person name="Lu L."/>
            <person name="Laidemitt M.R."/>
            <person name="Zhang S.M."/>
            <person name="Mutuku M."/>
            <person name="Mkoji G."/>
            <person name="Steinauer M."/>
            <person name="Loker E.S."/>
        </authorList>
    </citation>
    <scope>NUCLEOTIDE SEQUENCE</scope>
    <source>
        <strain evidence="7">KasaAsao</strain>
        <tissue evidence="7">Whole Snail</tissue>
    </source>
</reference>
<dbReference type="Gene3D" id="2.30.29.30">
    <property type="entry name" value="Pleckstrin-homology domain (PH domain)/Phosphotyrosine-binding domain (PTB)"/>
    <property type="match status" value="1"/>
</dbReference>
<feature type="compositionally biased region" description="Basic and acidic residues" evidence="5">
    <location>
        <begin position="408"/>
        <end position="417"/>
    </location>
</feature>
<keyword evidence="8" id="KW-1185">Reference proteome</keyword>
<dbReference type="Pfam" id="PF00169">
    <property type="entry name" value="PH"/>
    <property type="match status" value="1"/>
</dbReference>
<comment type="similarity">
    <text evidence="2">Belongs to the MELT/VEPH family.</text>
</comment>
<keyword evidence="4" id="KW-0472">Membrane</keyword>
<sequence length="863" mass="94782">MHELFAKVLAKKDLSKAGELFSLDDEIIEKDLEEIILNIQKIADTEDYETNDNDQSVVEICITRITTAIRETCKIEKHAESLVDLLKMCLKHNLTQKSKDADPPHAKIASDIMSRLFTYYTNSKVMMLAIPAAVKFLECDNKDLVKSVASYLSLATIDNAGLLAQHISLVLCSVLKGNYLLGQVLPQIYDLNPQPVLQYVDDLASLMSKCDNTEKVCLIQLLNKVAKSHPDLLEKHIPMLCTHLSSSILSSMVMMILVDMALAQPTAVVGYVSNIQAVVETQPILIYQTAQITGAVGTVSLEQAKKSMDYLISKLSAVDQLVLPLLLQEIRGLCQMYPNLLLENMEKISRLSSSSSGSVRLMVQQIREDYRKYNVAEANKNLNLETSNNQPIKTQAISVQGGAGQGDTAREKAKEMRSVSSQTEGTVTVITVGNPPNSSQPSGTVSVKSAGAASGGASSQQSLAKISSTSRVSSSGDQSSSSAQTQTVEIASLPVTASTPDRILQPEMTRDGVQLFCEKHFAKIKQYIGKLNATIPLPAKCSVVKGNHKRFLKLHFECATQSEQCLYSGSYFLLNTRFPKLWVHLMFLAVQAKSKFALSQKDVDVSCLKACWDALKGETNSGFLALVTSSFPSQKDHLTLLQELHQMRYFDIFELNAIKSHWACFVCNHPEKLSQLLNGGCPEIAGQLKEKKGKWMFFKRWKTRYFTLSGGSITYSKRNSTKATLPVTKIQSVKAVRKGIRDIPKAFEIFTGDQTYKFKAKGHHNVEQWIQCLHIAVARSQHGGSSSLLAFRHSMDLGATSSASGISSSTEGGLAMKGSSCSSRRSAERPSGYTSLYETSQPMVAHSLTLSGPSSRQVTDTKL</sequence>
<dbReference type="GO" id="GO:0005886">
    <property type="term" value="C:plasma membrane"/>
    <property type="evidence" value="ECO:0007669"/>
    <property type="project" value="UniProtKB-SubCell"/>
</dbReference>
<dbReference type="Proteomes" id="UP001233172">
    <property type="component" value="Unassembled WGS sequence"/>
</dbReference>
<dbReference type="InterPro" id="IPR011993">
    <property type="entry name" value="PH-like_dom_sf"/>
</dbReference>
<feature type="compositionally biased region" description="Low complexity" evidence="5">
    <location>
        <begin position="802"/>
        <end position="813"/>
    </location>
</feature>
<feature type="region of interest" description="Disordered" evidence="5">
    <location>
        <begin position="397"/>
        <end position="487"/>
    </location>
</feature>
<feature type="domain" description="PH" evidence="6">
    <location>
        <begin position="681"/>
        <end position="778"/>
    </location>
</feature>
<comment type="subcellular location">
    <subcellularLocation>
        <location evidence="1">Cell membrane</location>
        <topology evidence="1">Peripheral membrane protein</topology>
        <orientation evidence="1">Cytoplasmic side</orientation>
    </subcellularLocation>
</comment>
<gene>
    <name evidence="7" type="ORF">Bpfe_013716</name>
</gene>
<name>A0AAD8FAK8_BIOPF</name>
<evidence type="ECO:0000313" key="8">
    <source>
        <dbReference type="Proteomes" id="UP001233172"/>
    </source>
</evidence>
<protein>
    <submittedName>
        <fullName evidence="7">Ventricular zone-expressed PH domain-containing protein 1</fullName>
    </submittedName>
</protein>
<dbReference type="InterPro" id="IPR016024">
    <property type="entry name" value="ARM-type_fold"/>
</dbReference>
<dbReference type="InterPro" id="IPR001849">
    <property type="entry name" value="PH_domain"/>
</dbReference>
<feature type="region of interest" description="Disordered" evidence="5">
    <location>
        <begin position="802"/>
        <end position="836"/>
    </location>
</feature>